<evidence type="ECO:0000313" key="4">
    <source>
        <dbReference type="Proteomes" id="UP000030832"/>
    </source>
</evidence>
<keyword evidence="2" id="KW-0560">Oxidoreductase</keyword>
<dbReference type="PROSITE" id="PS00061">
    <property type="entry name" value="ADH_SHORT"/>
    <property type="match status" value="1"/>
</dbReference>
<dbReference type="PANTHER" id="PTHR42760">
    <property type="entry name" value="SHORT-CHAIN DEHYDROGENASES/REDUCTASES FAMILY MEMBER"/>
    <property type="match status" value="1"/>
</dbReference>
<evidence type="ECO:0008006" key="5">
    <source>
        <dbReference type="Google" id="ProtNLM"/>
    </source>
</evidence>
<evidence type="ECO:0000256" key="2">
    <source>
        <dbReference type="ARBA" id="ARBA00023002"/>
    </source>
</evidence>
<dbReference type="SUPFAM" id="SSF51735">
    <property type="entry name" value="NAD(P)-binding Rossmann-fold domains"/>
    <property type="match status" value="1"/>
</dbReference>
<protein>
    <recommendedName>
        <fullName evidence="5">3-ketoacyl-ACP reductase</fullName>
    </recommendedName>
</protein>
<dbReference type="InterPro" id="IPR036291">
    <property type="entry name" value="NAD(P)-bd_dom_sf"/>
</dbReference>
<dbReference type="PRINTS" id="PR00080">
    <property type="entry name" value="SDRFAMILY"/>
</dbReference>
<name>A0A0B0IQ17_9BACI</name>
<dbReference type="AlphaFoldDB" id="A0A0B0IQ17"/>
<dbReference type="FunFam" id="3.40.50.720:FF:000084">
    <property type="entry name" value="Short-chain dehydrogenase reductase"/>
    <property type="match status" value="1"/>
</dbReference>
<evidence type="ECO:0000256" key="1">
    <source>
        <dbReference type="ARBA" id="ARBA00006484"/>
    </source>
</evidence>
<dbReference type="Gene3D" id="3.40.50.720">
    <property type="entry name" value="NAD(P)-binding Rossmann-like Domain"/>
    <property type="match status" value="1"/>
</dbReference>
<dbReference type="GO" id="GO:0016616">
    <property type="term" value="F:oxidoreductase activity, acting on the CH-OH group of donors, NAD or NADP as acceptor"/>
    <property type="evidence" value="ECO:0007669"/>
    <property type="project" value="TreeGrafter"/>
</dbReference>
<dbReference type="InterPro" id="IPR002347">
    <property type="entry name" value="SDR_fam"/>
</dbReference>
<dbReference type="RefSeq" id="WP_034624860.1">
    <property type="nucleotide sequence ID" value="NZ_JRJU01000001.1"/>
</dbReference>
<dbReference type="InterPro" id="IPR020904">
    <property type="entry name" value="Sc_DH/Rdtase_CS"/>
</dbReference>
<accession>A0A0B0IQ17</accession>
<dbReference type="STRING" id="333138.LQ50_00210"/>
<keyword evidence="4" id="KW-1185">Reference proteome</keyword>
<dbReference type="EMBL" id="JRJU01000001">
    <property type="protein sequence ID" value="KHF41766.1"/>
    <property type="molecule type" value="Genomic_DNA"/>
</dbReference>
<dbReference type="GO" id="GO:0008206">
    <property type="term" value="P:bile acid metabolic process"/>
    <property type="evidence" value="ECO:0007669"/>
    <property type="project" value="UniProtKB-ARBA"/>
</dbReference>
<dbReference type="eggNOG" id="COG1028">
    <property type="taxonomic scope" value="Bacteria"/>
</dbReference>
<comment type="caution">
    <text evidence="3">The sequence shown here is derived from an EMBL/GenBank/DDBJ whole genome shotgun (WGS) entry which is preliminary data.</text>
</comment>
<dbReference type="Proteomes" id="UP000030832">
    <property type="component" value="Unassembled WGS sequence"/>
</dbReference>
<sequence>MANRTVIVTGAGQGIGEAIAKAYGANGDRVIVTDVNEMKAQEVATNIIENGGEAHARFCDVRNEEHILKIVAMVEQQYGEINILINNAGVSKFKSPFDLTIEEWDDIQHTNVRSVFLFSREVAKIMRKHKKGSIINLASTRAEMSEPHSEAYAASKGAIVALTHSLAASFQEDRIQVNSISPGWVHTGEKSELRQIDHDQHFSKRVGEPDDIARACLFLTDESNHFINGENITIDGGMTRKMIYEK</sequence>
<dbReference type="NCBIfam" id="NF005559">
    <property type="entry name" value="PRK07231.1"/>
    <property type="match status" value="1"/>
</dbReference>
<dbReference type="PRINTS" id="PR00081">
    <property type="entry name" value="GDHRDH"/>
</dbReference>
<reference evidence="3 4" key="1">
    <citation type="submission" date="2014-09" db="EMBL/GenBank/DDBJ databases">
        <title>Genome sequencing and annotation of Bacillus Okhensis strain Kh10-101T.</title>
        <authorList>
            <person name="Prakash J.S."/>
        </authorList>
    </citation>
    <scope>NUCLEOTIDE SEQUENCE [LARGE SCALE GENOMIC DNA]</scope>
    <source>
        <strain evidence="4">Kh10-101T</strain>
    </source>
</reference>
<organism evidence="3 4">
    <name type="scientific">Halalkalibacter okhensis</name>
    <dbReference type="NCBI Taxonomy" id="333138"/>
    <lineage>
        <taxon>Bacteria</taxon>
        <taxon>Bacillati</taxon>
        <taxon>Bacillota</taxon>
        <taxon>Bacilli</taxon>
        <taxon>Bacillales</taxon>
        <taxon>Bacillaceae</taxon>
        <taxon>Halalkalibacter</taxon>
    </lineage>
</organism>
<dbReference type="CDD" id="cd05233">
    <property type="entry name" value="SDR_c"/>
    <property type="match status" value="1"/>
</dbReference>
<comment type="similarity">
    <text evidence="1">Belongs to the short-chain dehydrogenases/reductases (SDR) family.</text>
</comment>
<dbReference type="OrthoDB" id="9803333at2"/>
<evidence type="ECO:0000313" key="3">
    <source>
        <dbReference type="EMBL" id="KHF41766.1"/>
    </source>
</evidence>
<dbReference type="Pfam" id="PF13561">
    <property type="entry name" value="adh_short_C2"/>
    <property type="match status" value="1"/>
</dbReference>
<gene>
    <name evidence="3" type="ORF">LQ50_00210</name>
</gene>
<proteinExistence type="inferred from homology"/>